<keyword evidence="1" id="KW-0238">DNA-binding</keyword>
<dbReference type="Gene3D" id="1.10.260.40">
    <property type="entry name" value="lambda repressor-like DNA-binding domains"/>
    <property type="match status" value="1"/>
</dbReference>
<sequence length="156" mass="18235">MSIGKNIRLKRIELKLTQQQLADQVYVTRQTISKWELGKSQPDLLSQKRLEQILSISFTDIESSILKERGIKQMKKAVHLIGIIGFGFLFLPLRFLWIKAYQNWNRPSVRFFGVPVISMIYLLYLHSLNTNGFIVISALTLLLYLITSFYFYDNTK</sequence>
<feature type="domain" description="HTH cro/C1-type" evidence="3">
    <location>
        <begin position="7"/>
        <end position="61"/>
    </location>
</feature>
<protein>
    <recommendedName>
        <fullName evidence="3">HTH cro/C1-type domain-containing protein</fullName>
    </recommendedName>
</protein>
<keyword evidence="2" id="KW-1133">Transmembrane helix</keyword>
<evidence type="ECO:0000256" key="2">
    <source>
        <dbReference type="SAM" id="Phobius"/>
    </source>
</evidence>
<dbReference type="STRING" id="762845.BCR26_07465"/>
<dbReference type="PANTHER" id="PTHR46558">
    <property type="entry name" value="TRACRIPTIONAL REGULATORY PROTEIN-RELATED-RELATED"/>
    <property type="match status" value="1"/>
</dbReference>
<evidence type="ECO:0000313" key="5">
    <source>
        <dbReference type="Proteomes" id="UP000095256"/>
    </source>
</evidence>
<dbReference type="PANTHER" id="PTHR46558:SF4">
    <property type="entry name" value="DNA-BIDING PHAGE PROTEIN"/>
    <property type="match status" value="1"/>
</dbReference>
<proteinExistence type="predicted"/>
<dbReference type="SMART" id="SM00530">
    <property type="entry name" value="HTH_XRE"/>
    <property type="match status" value="1"/>
</dbReference>
<dbReference type="PROSITE" id="PS50943">
    <property type="entry name" value="HTH_CROC1"/>
    <property type="match status" value="1"/>
</dbReference>
<dbReference type="SUPFAM" id="SSF47413">
    <property type="entry name" value="lambda repressor-like DNA-binding domains"/>
    <property type="match status" value="1"/>
</dbReference>
<evidence type="ECO:0000256" key="1">
    <source>
        <dbReference type="ARBA" id="ARBA00023125"/>
    </source>
</evidence>
<reference evidence="4 5" key="1">
    <citation type="submission" date="2016-09" db="EMBL/GenBank/DDBJ databases">
        <authorList>
            <person name="Capua I."/>
            <person name="De Benedictis P."/>
            <person name="Joannis T."/>
            <person name="Lombin L.H."/>
            <person name="Cattoli G."/>
        </authorList>
    </citation>
    <scope>NUCLEOTIDE SEQUENCE [LARGE SCALE GENOMIC DNA]</scope>
    <source>
        <strain evidence="4 5">LMG 25899</strain>
    </source>
</reference>
<dbReference type="OrthoDB" id="9805856at2"/>
<comment type="caution">
    <text evidence="4">The sequence shown here is derived from an EMBL/GenBank/DDBJ whole genome shotgun (WGS) entry which is preliminary data.</text>
</comment>
<dbReference type="Pfam" id="PF01381">
    <property type="entry name" value="HTH_3"/>
    <property type="match status" value="1"/>
</dbReference>
<keyword evidence="2" id="KW-0812">Transmembrane</keyword>
<dbReference type="GO" id="GO:0003677">
    <property type="term" value="F:DNA binding"/>
    <property type="evidence" value="ECO:0007669"/>
    <property type="project" value="UniProtKB-KW"/>
</dbReference>
<name>A0A1E5L1P7_9ENTE</name>
<keyword evidence="5" id="KW-1185">Reference proteome</keyword>
<gene>
    <name evidence="4" type="ORF">BCR26_07465</name>
</gene>
<evidence type="ECO:0000259" key="3">
    <source>
        <dbReference type="PROSITE" id="PS50943"/>
    </source>
</evidence>
<dbReference type="AlphaFoldDB" id="A0A1E5L1P7"/>
<dbReference type="RefSeq" id="WP_069697179.1">
    <property type="nucleotide sequence ID" value="NZ_JAGGMA010000009.1"/>
</dbReference>
<organism evidence="4 5">
    <name type="scientific">Enterococcus rivorum</name>
    <dbReference type="NCBI Taxonomy" id="762845"/>
    <lineage>
        <taxon>Bacteria</taxon>
        <taxon>Bacillati</taxon>
        <taxon>Bacillota</taxon>
        <taxon>Bacilli</taxon>
        <taxon>Lactobacillales</taxon>
        <taxon>Enterococcaceae</taxon>
        <taxon>Enterococcus</taxon>
    </lineage>
</organism>
<feature type="transmembrane region" description="Helical" evidence="2">
    <location>
        <begin position="77"/>
        <end position="97"/>
    </location>
</feature>
<feature type="transmembrane region" description="Helical" evidence="2">
    <location>
        <begin position="132"/>
        <end position="152"/>
    </location>
</feature>
<dbReference type="InterPro" id="IPR001387">
    <property type="entry name" value="Cro/C1-type_HTH"/>
</dbReference>
<dbReference type="InterPro" id="IPR010982">
    <property type="entry name" value="Lambda_DNA-bd_dom_sf"/>
</dbReference>
<dbReference type="EMBL" id="MIEK01000002">
    <property type="protein sequence ID" value="OEH83829.1"/>
    <property type="molecule type" value="Genomic_DNA"/>
</dbReference>
<accession>A0A1E5L1P7</accession>
<dbReference type="Proteomes" id="UP000095256">
    <property type="component" value="Unassembled WGS sequence"/>
</dbReference>
<feature type="transmembrane region" description="Helical" evidence="2">
    <location>
        <begin position="109"/>
        <end position="125"/>
    </location>
</feature>
<keyword evidence="2" id="KW-0472">Membrane</keyword>
<dbReference type="CDD" id="cd00093">
    <property type="entry name" value="HTH_XRE"/>
    <property type="match status" value="1"/>
</dbReference>
<evidence type="ECO:0000313" key="4">
    <source>
        <dbReference type="EMBL" id="OEH83829.1"/>
    </source>
</evidence>